<name>A0A8T3VNX8_METOL</name>
<evidence type="ECO:0000313" key="2">
    <source>
        <dbReference type="Proteomes" id="UP000732619"/>
    </source>
</evidence>
<dbReference type="Proteomes" id="UP000732619">
    <property type="component" value="Unassembled WGS sequence"/>
</dbReference>
<dbReference type="EMBL" id="SUTG01000041">
    <property type="protein sequence ID" value="MBE6512992.1"/>
    <property type="molecule type" value="Genomic_DNA"/>
</dbReference>
<reference evidence="1" key="1">
    <citation type="submission" date="2019-04" db="EMBL/GenBank/DDBJ databases">
        <title>Evolution of Biomass-Degrading Anaerobic Consortia Revealed by Metagenomics.</title>
        <authorList>
            <person name="Peng X."/>
        </authorList>
    </citation>
    <scope>NUCLEOTIDE SEQUENCE</scope>
    <source>
        <strain evidence="1">SIG14</strain>
    </source>
</reference>
<dbReference type="AlphaFoldDB" id="A0A8T3VNX8"/>
<sequence>MILFSAVMIIDSISAEENVPKGFETYYMRGYGFNVPSSYKLIDEGWDEVNRLNYMNFQKGKNFVNISLERHSSSFNKNIMDGFSSFKLNDEKLHKTSISGISGFYNKRNKVKTFVFASEDDMIYLHIKGPSVSHVVSSITQRDYKTYHSNEYDFDDDAYYESDAYDDSFDDSFDDASYYNYRW</sequence>
<comment type="caution">
    <text evidence="1">The sequence shown here is derived from an EMBL/GenBank/DDBJ whole genome shotgun (WGS) entry which is preliminary data.</text>
</comment>
<evidence type="ECO:0000313" key="1">
    <source>
        <dbReference type="EMBL" id="MBE6512992.1"/>
    </source>
</evidence>
<gene>
    <name evidence="1" type="ORF">E7Z75_07640</name>
</gene>
<organism evidence="1 2">
    <name type="scientific">Methanobrevibacter olleyae</name>
    <dbReference type="NCBI Taxonomy" id="294671"/>
    <lineage>
        <taxon>Archaea</taxon>
        <taxon>Methanobacteriati</taxon>
        <taxon>Methanobacteriota</taxon>
        <taxon>Methanomada group</taxon>
        <taxon>Methanobacteria</taxon>
        <taxon>Methanobacteriales</taxon>
        <taxon>Methanobacteriaceae</taxon>
        <taxon>Methanobrevibacter</taxon>
    </lineage>
</organism>
<protein>
    <submittedName>
        <fullName evidence="1">Uncharacterized protein</fullName>
    </submittedName>
</protein>
<proteinExistence type="predicted"/>
<accession>A0A8T3VNX8</accession>